<dbReference type="AlphaFoldDB" id="A0A225UI15"/>
<dbReference type="OrthoDB" id="164577at2759"/>
<feature type="compositionally biased region" description="Polar residues" evidence="1">
    <location>
        <begin position="247"/>
        <end position="256"/>
    </location>
</feature>
<sequence>MESIRSSDRGFNWEYDPDDIDFPAPAPAAVATAASGSTGSTMIQRVRISAISDLKEFSGKDPDEDRARAWINKVKLAFMRDQASDEEKCLTFVDLRAGSAKNWYRQLSQSTRNKWGELLRTFQIQYCRLGVSVARQYYHARRRSDESPLDYPYQLNVAGLRARLKIKDGSTKDRRGHVDHFIEALEDRLTLLRLSDAEVLEEVLRARGPAKPRQKKVTFGSGKFRQKASNAAPSTPTKQVRAIQIQAVDSGSNSSD</sequence>
<keyword evidence="3" id="KW-1185">Reference proteome</keyword>
<evidence type="ECO:0000256" key="1">
    <source>
        <dbReference type="SAM" id="MobiDB-lite"/>
    </source>
</evidence>
<protein>
    <recommendedName>
        <fullName evidence="4">Retrotransposon gag domain-containing protein</fullName>
    </recommendedName>
</protein>
<reference evidence="3" key="1">
    <citation type="submission" date="2017-03" db="EMBL/GenBank/DDBJ databases">
        <title>Phytopthora megakarya and P. palmivora, two closely related causual agents of cacao black pod achieved similar genome size and gene model numbers by different mechanisms.</title>
        <authorList>
            <person name="Ali S."/>
            <person name="Shao J."/>
            <person name="Larry D.J."/>
            <person name="Kronmiller B."/>
            <person name="Shen D."/>
            <person name="Strem M.D."/>
            <person name="Melnick R.L."/>
            <person name="Guiltinan M.J."/>
            <person name="Tyler B.M."/>
            <person name="Meinhardt L.W."/>
            <person name="Bailey B.A."/>
        </authorList>
    </citation>
    <scope>NUCLEOTIDE SEQUENCE [LARGE SCALE GENOMIC DNA]</scope>
    <source>
        <strain evidence="3">zdho120</strain>
    </source>
</reference>
<evidence type="ECO:0000313" key="2">
    <source>
        <dbReference type="EMBL" id="OWY92601.1"/>
    </source>
</evidence>
<evidence type="ECO:0000313" key="3">
    <source>
        <dbReference type="Proteomes" id="UP000198211"/>
    </source>
</evidence>
<proteinExistence type="predicted"/>
<feature type="region of interest" description="Disordered" evidence="1">
    <location>
        <begin position="211"/>
        <end position="256"/>
    </location>
</feature>
<organism evidence="2 3">
    <name type="scientific">Phytophthora megakarya</name>
    <dbReference type="NCBI Taxonomy" id="4795"/>
    <lineage>
        <taxon>Eukaryota</taxon>
        <taxon>Sar</taxon>
        <taxon>Stramenopiles</taxon>
        <taxon>Oomycota</taxon>
        <taxon>Peronosporomycetes</taxon>
        <taxon>Peronosporales</taxon>
        <taxon>Peronosporaceae</taxon>
        <taxon>Phytophthora</taxon>
    </lineage>
</organism>
<feature type="compositionally biased region" description="Polar residues" evidence="1">
    <location>
        <begin position="227"/>
        <end position="238"/>
    </location>
</feature>
<evidence type="ECO:0008006" key="4">
    <source>
        <dbReference type="Google" id="ProtNLM"/>
    </source>
</evidence>
<accession>A0A225UI15</accession>
<name>A0A225UI15_9STRA</name>
<dbReference type="EMBL" id="NBNE01017719">
    <property type="protein sequence ID" value="OWY92601.1"/>
    <property type="molecule type" value="Genomic_DNA"/>
</dbReference>
<gene>
    <name evidence="2" type="ORF">PHMEG_00038331</name>
</gene>
<dbReference type="Proteomes" id="UP000198211">
    <property type="component" value="Unassembled WGS sequence"/>
</dbReference>
<comment type="caution">
    <text evidence="2">The sequence shown here is derived from an EMBL/GenBank/DDBJ whole genome shotgun (WGS) entry which is preliminary data.</text>
</comment>